<feature type="domain" description="Ribosome maturation factor RimP N-terminal" evidence="4">
    <location>
        <begin position="69"/>
        <end position="140"/>
    </location>
</feature>
<keyword evidence="1 3" id="KW-0963">Cytoplasm</keyword>
<keyword evidence="7" id="KW-1185">Reference proteome</keyword>
<comment type="similarity">
    <text evidence="3">Belongs to the RimP family.</text>
</comment>
<dbReference type="InterPro" id="IPR028998">
    <property type="entry name" value="RimP_C"/>
</dbReference>
<dbReference type="CDD" id="cd01734">
    <property type="entry name" value="YlxS_C"/>
    <property type="match status" value="1"/>
</dbReference>
<organism evidence="6 7">
    <name type="scientific">Hyella patelloides LEGE 07179</name>
    <dbReference type="NCBI Taxonomy" id="945734"/>
    <lineage>
        <taxon>Bacteria</taxon>
        <taxon>Bacillati</taxon>
        <taxon>Cyanobacteriota</taxon>
        <taxon>Cyanophyceae</taxon>
        <taxon>Pleurocapsales</taxon>
        <taxon>Hyellaceae</taxon>
        <taxon>Hyella</taxon>
    </lineage>
</organism>
<dbReference type="SUPFAM" id="SSF74942">
    <property type="entry name" value="YhbC-like, C-terminal domain"/>
    <property type="match status" value="1"/>
</dbReference>
<name>A0A563VQ21_9CYAN</name>
<dbReference type="PANTHER" id="PTHR33867">
    <property type="entry name" value="RIBOSOME MATURATION FACTOR RIMP"/>
    <property type="match status" value="1"/>
</dbReference>
<sequence length="209" mass="23868">MGLTRFFYCLSLVLHYNQLLTITEVKVKQFNCDRTIDLVVAKLNNFRTPIRNLFKYMTHPLIPQIVDLASPIAEKLNLELVDVVFQTNKNPPVLRIDVRNLLQDTGLEDCEQMSRDLETQLDATGVIPSAYVLEVSSPGISHTLTSDREFISFKGFAVIVKTAEPYKKRTQWEGTLQGRDENAVYIHQKGKKTAIPRNLVKIVQFDDQS</sequence>
<evidence type="ECO:0000313" key="7">
    <source>
        <dbReference type="Proteomes" id="UP000320055"/>
    </source>
</evidence>
<evidence type="ECO:0000259" key="4">
    <source>
        <dbReference type="Pfam" id="PF02576"/>
    </source>
</evidence>
<dbReference type="InterPro" id="IPR028989">
    <property type="entry name" value="RimP_N"/>
</dbReference>
<dbReference type="SUPFAM" id="SSF75420">
    <property type="entry name" value="YhbC-like, N-terminal domain"/>
    <property type="match status" value="1"/>
</dbReference>
<dbReference type="GO" id="GO:0000028">
    <property type="term" value="P:ribosomal small subunit assembly"/>
    <property type="evidence" value="ECO:0007669"/>
    <property type="project" value="TreeGrafter"/>
</dbReference>
<reference evidence="6 7" key="1">
    <citation type="submission" date="2019-01" db="EMBL/GenBank/DDBJ databases">
        <authorList>
            <person name="Brito A."/>
        </authorList>
    </citation>
    <scope>NUCLEOTIDE SEQUENCE [LARGE SCALE GENOMIC DNA]</scope>
    <source>
        <strain evidence="6">1</strain>
    </source>
</reference>
<dbReference type="PANTHER" id="PTHR33867:SF1">
    <property type="entry name" value="RIBOSOME MATURATION FACTOR RIMP"/>
    <property type="match status" value="1"/>
</dbReference>
<dbReference type="InterPro" id="IPR036847">
    <property type="entry name" value="RimP_C_sf"/>
</dbReference>
<dbReference type="GO" id="GO:0005829">
    <property type="term" value="C:cytosol"/>
    <property type="evidence" value="ECO:0007669"/>
    <property type="project" value="TreeGrafter"/>
</dbReference>
<dbReference type="GO" id="GO:0006412">
    <property type="term" value="P:translation"/>
    <property type="evidence" value="ECO:0007669"/>
    <property type="project" value="TreeGrafter"/>
</dbReference>
<feature type="domain" description="Ribosome maturation factor RimP C-terminal" evidence="5">
    <location>
        <begin position="144"/>
        <end position="201"/>
    </location>
</feature>
<dbReference type="EMBL" id="CAACVJ010000113">
    <property type="protein sequence ID" value="VEP13494.1"/>
    <property type="molecule type" value="Genomic_DNA"/>
</dbReference>
<dbReference type="AlphaFoldDB" id="A0A563VQ21"/>
<keyword evidence="2 3" id="KW-0690">Ribosome biogenesis</keyword>
<evidence type="ECO:0000256" key="3">
    <source>
        <dbReference type="HAMAP-Rule" id="MF_01077"/>
    </source>
</evidence>
<dbReference type="Gene3D" id="3.30.300.70">
    <property type="entry name" value="RimP-like superfamily, N-terminal"/>
    <property type="match status" value="1"/>
</dbReference>
<accession>A0A563VQ21</accession>
<comment type="function">
    <text evidence="3">Required for maturation of 30S ribosomal subunits.</text>
</comment>
<dbReference type="Pfam" id="PF02576">
    <property type="entry name" value="RimP_N"/>
    <property type="match status" value="1"/>
</dbReference>
<dbReference type="Pfam" id="PF17384">
    <property type="entry name" value="DUF150_C"/>
    <property type="match status" value="1"/>
</dbReference>
<gene>
    <name evidence="3" type="primary">rimP</name>
    <name evidence="6" type="ORF">H1P_200026</name>
</gene>
<protein>
    <recommendedName>
        <fullName evidence="3">Ribosome maturation factor RimP</fullName>
    </recommendedName>
</protein>
<evidence type="ECO:0000256" key="2">
    <source>
        <dbReference type="ARBA" id="ARBA00022517"/>
    </source>
</evidence>
<dbReference type="FunFam" id="3.30.300.70:FF:000001">
    <property type="entry name" value="Ribosome maturation factor RimP"/>
    <property type="match status" value="1"/>
</dbReference>
<dbReference type="InterPro" id="IPR035956">
    <property type="entry name" value="RimP_N_sf"/>
</dbReference>
<dbReference type="NCBIfam" id="NF000935">
    <property type="entry name" value="PRK00092.3-3"/>
    <property type="match status" value="1"/>
</dbReference>
<evidence type="ECO:0000313" key="6">
    <source>
        <dbReference type="EMBL" id="VEP13494.1"/>
    </source>
</evidence>
<dbReference type="Proteomes" id="UP000320055">
    <property type="component" value="Unassembled WGS sequence"/>
</dbReference>
<dbReference type="InterPro" id="IPR003728">
    <property type="entry name" value="Ribosome_maturation_RimP"/>
</dbReference>
<comment type="subcellular location">
    <subcellularLocation>
        <location evidence="3">Cytoplasm</location>
    </subcellularLocation>
</comment>
<evidence type="ECO:0000256" key="1">
    <source>
        <dbReference type="ARBA" id="ARBA00022490"/>
    </source>
</evidence>
<dbReference type="HAMAP" id="MF_01077">
    <property type="entry name" value="RimP"/>
    <property type="match status" value="1"/>
</dbReference>
<dbReference type="Gene3D" id="2.30.30.180">
    <property type="entry name" value="Ribosome maturation factor RimP, C-terminal domain"/>
    <property type="match status" value="1"/>
</dbReference>
<evidence type="ECO:0000259" key="5">
    <source>
        <dbReference type="Pfam" id="PF17384"/>
    </source>
</evidence>
<proteinExistence type="inferred from homology"/>